<gene>
    <name evidence="2" type="ORF">RRG08_003074</name>
</gene>
<organism evidence="2 3">
    <name type="scientific">Elysia crispata</name>
    <name type="common">lettuce slug</name>
    <dbReference type="NCBI Taxonomy" id="231223"/>
    <lineage>
        <taxon>Eukaryota</taxon>
        <taxon>Metazoa</taxon>
        <taxon>Spiralia</taxon>
        <taxon>Lophotrochozoa</taxon>
        <taxon>Mollusca</taxon>
        <taxon>Gastropoda</taxon>
        <taxon>Heterobranchia</taxon>
        <taxon>Euthyneura</taxon>
        <taxon>Panpulmonata</taxon>
        <taxon>Sacoglossa</taxon>
        <taxon>Placobranchoidea</taxon>
        <taxon>Plakobranchidae</taxon>
        <taxon>Elysia</taxon>
    </lineage>
</organism>
<dbReference type="AlphaFoldDB" id="A0AAE1B8N2"/>
<feature type="domain" description="Mutator-like transposase" evidence="1">
    <location>
        <begin position="56"/>
        <end position="152"/>
    </location>
</feature>
<sequence length="189" mass="21438">MSRYCYTCSTAGEKLKKQDLRNNTKRHEEWYQQHQPLCHQNHQGSAEGCTGAVEPTVEKRECVNHVAKRVGKRLRTTVDDAKKKRITLGGKGEGQLTEKKMTRLQKHYRKAVLSHSDVPSMKQAILATVKHCSSKDDDPKHSHCPTGVKSHCFYQRAIAKGEPPSSHKENLSTYQNDKWLLLSGRCKSA</sequence>
<evidence type="ECO:0000259" key="1">
    <source>
        <dbReference type="Pfam" id="PF20700"/>
    </source>
</evidence>
<name>A0AAE1B8N2_9GAST</name>
<dbReference type="EMBL" id="JAWDGP010000422">
    <property type="protein sequence ID" value="KAK3800667.1"/>
    <property type="molecule type" value="Genomic_DNA"/>
</dbReference>
<dbReference type="Proteomes" id="UP001283361">
    <property type="component" value="Unassembled WGS sequence"/>
</dbReference>
<protein>
    <recommendedName>
        <fullName evidence="1">Mutator-like transposase domain-containing protein</fullName>
    </recommendedName>
</protein>
<dbReference type="InterPro" id="IPR049012">
    <property type="entry name" value="Mutator_transp_dom"/>
</dbReference>
<dbReference type="Pfam" id="PF20700">
    <property type="entry name" value="Mutator"/>
    <property type="match status" value="1"/>
</dbReference>
<accession>A0AAE1B8N2</accession>
<keyword evidence="3" id="KW-1185">Reference proteome</keyword>
<evidence type="ECO:0000313" key="3">
    <source>
        <dbReference type="Proteomes" id="UP001283361"/>
    </source>
</evidence>
<evidence type="ECO:0000313" key="2">
    <source>
        <dbReference type="EMBL" id="KAK3800667.1"/>
    </source>
</evidence>
<comment type="caution">
    <text evidence="2">The sequence shown here is derived from an EMBL/GenBank/DDBJ whole genome shotgun (WGS) entry which is preliminary data.</text>
</comment>
<proteinExistence type="predicted"/>
<reference evidence="2" key="1">
    <citation type="journal article" date="2023" name="G3 (Bethesda)">
        <title>A reference genome for the long-term kleptoplast-retaining sea slug Elysia crispata morphotype clarki.</title>
        <authorList>
            <person name="Eastman K.E."/>
            <person name="Pendleton A.L."/>
            <person name="Shaikh M.A."/>
            <person name="Suttiyut T."/>
            <person name="Ogas R."/>
            <person name="Tomko P."/>
            <person name="Gavelis G."/>
            <person name="Widhalm J.R."/>
            <person name="Wisecaver J.H."/>
        </authorList>
    </citation>
    <scope>NUCLEOTIDE SEQUENCE</scope>
    <source>
        <strain evidence="2">ECLA1</strain>
    </source>
</reference>